<keyword evidence="5" id="KW-1185">Reference proteome</keyword>
<keyword evidence="2" id="KW-0560">Oxidoreductase</keyword>
<protein>
    <submittedName>
        <fullName evidence="4">SDR family NAD(P)-dependent oxidoreductase</fullName>
    </submittedName>
</protein>
<comment type="similarity">
    <text evidence="1 3">Belongs to the short-chain dehydrogenases/reductases (SDR) family.</text>
</comment>
<reference evidence="4" key="1">
    <citation type="submission" date="2023-01" db="EMBL/GenBank/DDBJ databases">
        <title>Sulfurovum sp. zt1-1 genome assembly.</title>
        <authorList>
            <person name="Wang J."/>
        </authorList>
    </citation>
    <scope>NUCLEOTIDE SEQUENCE</scope>
    <source>
        <strain evidence="4">Zt1-1</strain>
    </source>
</reference>
<organism evidence="4 5">
    <name type="scientific">Sulfurovum zhangzhouensis</name>
    <dbReference type="NCBI Taxonomy" id="3019067"/>
    <lineage>
        <taxon>Bacteria</taxon>
        <taxon>Pseudomonadati</taxon>
        <taxon>Campylobacterota</taxon>
        <taxon>Epsilonproteobacteria</taxon>
        <taxon>Campylobacterales</taxon>
        <taxon>Sulfurovaceae</taxon>
        <taxon>Sulfurovum</taxon>
    </lineage>
</organism>
<dbReference type="InterPro" id="IPR002347">
    <property type="entry name" value="SDR_fam"/>
</dbReference>
<dbReference type="EMBL" id="JAQIBD010000001">
    <property type="protein sequence ID" value="MDM5270914.1"/>
    <property type="molecule type" value="Genomic_DNA"/>
</dbReference>
<dbReference type="Pfam" id="PF00106">
    <property type="entry name" value="adh_short"/>
    <property type="match status" value="1"/>
</dbReference>
<gene>
    <name evidence="4" type="ORF">PGH07_01835</name>
</gene>
<dbReference type="RefSeq" id="WP_289412190.1">
    <property type="nucleotide sequence ID" value="NZ_JAQIBD010000001.1"/>
</dbReference>
<name>A0ABT7QVP6_9BACT</name>
<dbReference type="InterPro" id="IPR020904">
    <property type="entry name" value="Sc_DH/Rdtase_CS"/>
</dbReference>
<dbReference type="PROSITE" id="PS00061">
    <property type="entry name" value="ADH_SHORT"/>
    <property type="match status" value="1"/>
</dbReference>
<evidence type="ECO:0000256" key="1">
    <source>
        <dbReference type="ARBA" id="ARBA00006484"/>
    </source>
</evidence>
<accession>A0ABT7QVP6</accession>
<evidence type="ECO:0000256" key="3">
    <source>
        <dbReference type="RuleBase" id="RU000363"/>
    </source>
</evidence>
<sequence length="237" mass="26193">MENKTILITGANGGLGQAFIHGLLEQNPKKIYCAARNLKSVEAFKDLSSVIEIIELDITDKDSISNAVAKIDTLDLLINNAGVNTNSRLYDNNFLDIEVNLKGTVNVTEVFFDKLKESQGKVVNITSILALVNFPLMANYAISKSALHSFTQALRAEFTLFGGEVYEVLPGPIETRMTEGFPMPKAKPEDIVKCVIEAIKSKDFEIYPDGFSQMVQQRLESEPQKIIEEFANAIAES</sequence>
<dbReference type="SUPFAM" id="SSF51735">
    <property type="entry name" value="NAD(P)-binding Rossmann-fold domains"/>
    <property type="match status" value="1"/>
</dbReference>
<evidence type="ECO:0000256" key="2">
    <source>
        <dbReference type="ARBA" id="ARBA00023002"/>
    </source>
</evidence>
<evidence type="ECO:0000313" key="4">
    <source>
        <dbReference type="EMBL" id="MDM5270914.1"/>
    </source>
</evidence>
<comment type="caution">
    <text evidence="4">The sequence shown here is derived from an EMBL/GenBank/DDBJ whole genome shotgun (WGS) entry which is preliminary data.</text>
</comment>
<dbReference type="InterPro" id="IPR036291">
    <property type="entry name" value="NAD(P)-bd_dom_sf"/>
</dbReference>
<dbReference type="PANTHER" id="PTHR44169:SF6">
    <property type="entry name" value="NADPH-DEPENDENT 1-ACYLDIHYDROXYACETONE PHOSPHATE REDUCTASE"/>
    <property type="match status" value="1"/>
</dbReference>
<dbReference type="Gene3D" id="3.40.50.720">
    <property type="entry name" value="NAD(P)-binding Rossmann-like Domain"/>
    <property type="match status" value="1"/>
</dbReference>
<dbReference type="PRINTS" id="PR00081">
    <property type="entry name" value="GDHRDH"/>
</dbReference>
<dbReference type="PANTHER" id="PTHR44169">
    <property type="entry name" value="NADPH-DEPENDENT 1-ACYLDIHYDROXYACETONE PHOSPHATE REDUCTASE"/>
    <property type="match status" value="1"/>
</dbReference>
<evidence type="ECO:0000313" key="5">
    <source>
        <dbReference type="Proteomes" id="UP001169069"/>
    </source>
</evidence>
<proteinExistence type="inferred from homology"/>
<dbReference type="PRINTS" id="PR00080">
    <property type="entry name" value="SDRFAMILY"/>
</dbReference>
<dbReference type="Proteomes" id="UP001169069">
    <property type="component" value="Unassembled WGS sequence"/>
</dbReference>